<dbReference type="RefSeq" id="XP_043062036.1">
    <property type="nucleotide sequence ID" value="XM_043201772.1"/>
</dbReference>
<dbReference type="GO" id="GO:0005743">
    <property type="term" value="C:mitochondrial inner membrane"/>
    <property type="evidence" value="ECO:0007669"/>
    <property type="project" value="TreeGrafter"/>
</dbReference>
<dbReference type="Pfam" id="PF00415">
    <property type="entry name" value="RCC1"/>
    <property type="match status" value="1"/>
</dbReference>
<feature type="repeat" description="RCC1" evidence="1">
    <location>
        <begin position="521"/>
        <end position="590"/>
    </location>
</feature>
<dbReference type="AlphaFoldDB" id="A0AAN6DKD5"/>
<evidence type="ECO:0000313" key="4">
    <source>
        <dbReference type="Proteomes" id="UP001196530"/>
    </source>
</evidence>
<dbReference type="Pfam" id="PF13540">
    <property type="entry name" value="RCC1_2"/>
    <property type="match status" value="1"/>
</dbReference>
<evidence type="ECO:0000256" key="1">
    <source>
        <dbReference type="PROSITE-ProRule" id="PRU00235"/>
    </source>
</evidence>
<organism evidence="3 4">
    <name type="scientific">Pichia angusta</name>
    <name type="common">Yeast</name>
    <name type="synonym">Hansenula polymorpha</name>
    <dbReference type="NCBI Taxonomy" id="870730"/>
    <lineage>
        <taxon>Eukaryota</taxon>
        <taxon>Fungi</taxon>
        <taxon>Dikarya</taxon>
        <taxon>Ascomycota</taxon>
        <taxon>Saccharomycotina</taxon>
        <taxon>Pichiomycetes</taxon>
        <taxon>Pichiales</taxon>
        <taxon>Pichiaceae</taxon>
        <taxon>Ogataea</taxon>
    </lineage>
</organism>
<keyword evidence="2" id="KW-0175">Coiled coil</keyword>
<dbReference type="GeneID" id="66124192"/>
<evidence type="ECO:0000256" key="2">
    <source>
        <dbReference type="SAM" id="Coils"/>
    </source>
</evidence>
<dbReference type="PANTHER" id="PTHR47563">
    <property type="entry name" value="PROTEIN FMP25, MITOCHONDRIAL"/>
    <property type="match status" value="1"/>
</dbReference>
<feature type="repeat" description="RCC1" evidence="1">
    <location>
        <begin position="364"/>
        <end position="425"/>
    </location>
</feature>
<dbReference type="PANTHER" id="PTHR47563:SF1">
    <property type="entry name" value="PROTEIN FMP25, MITOCHONDRIAL"/>
    <property type="match status" value="1"/>
</dbReference>
<dbReference type="InterPro" id="IPR009091">
    <property type="entry name" value="RCC1/BLIP-II"/>
</dbReference>
<sequence>MLRQWSGHVARMPKLHRQTTPLRHFHFINSRLQLDQDQNSKYRERLHLDSEPINSQKNDSTYESYQRFQAMFMGIMVIVGSIGGYELYRNWDFVKRKVLGDSYDMSKFEEVYAQIQAKQEKKKNKLDALNATVTNPNTSDVPGLYICGDNSTQMVSSDPKVKFQSVLKRLDIFDNMLVRDVALGEASGALINEKGHLYQWGAGFGGNSSKPTLKGKDLVKVRISNGLIYALTKRGEVLFLPESANEQQQYREKDKGWLFSSTRNYGKLATSRPIKDIVTGKEHLVLLDNRGFVYTAATGFEPLKRSYGQFGLPEYSQFDEPPVPNELHEVTLLNRVRENDILTQREIKKIAAGDYFTVCLDSLGNIWAFGKNTYGSLGKEVNYKTEIVPYPCKVELISKRFKRSDLPQCIDIAAGGDTAFASFVSSDIYELFEHSLKNSKNLDLSMLSDQQKESLVHFAWGHGLKGELGNGHFVHGQAEPTKIQKLNDIREYDETKGKLEVLGLRQWSVGGNHAVATLSNGDVYDWGDNEFGQLGNGKRIRSGVPTPVPALLEPGKPFIRSENSRLQLKATKKYEQVAVAGPSTTAIYYKCK</sequence>
<reference evidence="3" key="1">
    <citation type="journal article" date="2021" name="G3 (Bethesda)">
        <title>Genomic diversity, chromosomal rearrangements, and interspecies hybridization in the ogataea polymorpha species complex.</title>
        <authorList>
            <person name="Hanson S.J."/>
            <person name="Cinneide E.O."/>
            <person name="Salzberg L.I."/>
            <person name="Wolfe K.H."/>
            <person name="McGowan J."/>
            <person name="Fitzpatrick D.A."/>
            <person name="Matlin K."/>
        </authorList>
    </citation>
    <scope>NUCLEOTIDE SEQUENCE</scope>
    <source>
        <strain evidence="3">61-244</strain>
    </source>
</reference>
<dbReference type="InterPro" id="IPR000408">
    <property type="entry name" value="Reg_chr_condens"/>
</dbReference>
<name>A0AAN6DKD5_PICAN</name>
<evidence type="ECO:0000313" key="3">
    <source>
        <dbReference type="EMBL" id="KAG7821666.1"/>
    </source>
</evidence>
<dbReference type="GO" id="GO:0034551">
    <property type="term" value="P:mitochondrial respiratory chain complex III assembly"/>
    <property type="evidence" value="ECO:0007669"/>
    <property type="project" value="TreeGrafter"/>
</dbReference>
<dbReference type="Proteomes" id="UP001196530">
    <property type="component" value="Unassembled WGS sequence"/>
</dbReference>
<dbReference type="SUPFAM" id="SSF50985">
    <property type="entry name" value="RCC1/BLIP-II"/>
    <property type="match status" value="1"/>
</dbReference>
<feature type="repeat" description="RCC1" evidence="1">
    <location>
        <begin position="455"/>
        <end position="520"/>
    </location>
</feature>
<gene>
    <name evidence="3" type="ORF">KL928_000141</name>
</gene>
<protein>
    <submittedName>
        <fullName evidence="3">Uncharacterized protein</fullName>
    </submittedName>
</protein>
<comment type="caution">
    <text evidence="3">The sequence shown here is derived from an EMBL/GenBank/DDBJ whole genome shotgun (WGS) entry which is preliminary data.</text>
</comment>
<feature type="coiled-coil region" evidence="2">
    <location>
        <begin position="105"/>
        <end position="132"/>
    </location>
</feature>
<dbReference type="InterPro" id="IPR053245">
    <property type="entry name" value="MitoProcess-Associated"/>
</dbReference>
<proteinExistence type="predicted"/>
<dbReference type="PROSITE" id="PS50012">
    <property type="entry name" value="RCC1_3"/>
    <property type="match status" value="3"/>
</dbReference>
<accession>A0AAN6DKD5</accession>
<dbReference type="EMBL" id="JAHLUX010000001">
    <property type="protein sequence ID" value="KAG7821666.1"/>
    <property type="molecule type" value="Genomic_DNA"/>
</dbReference>
<dbReference type="Gene3D" id="2.130.10.30">
    <property type="entry name" value="Regulator of chromosome condensation 1/beta-lactamase-inhibitor protein II"/>
    <property type="match status" value="1"/>
</dbReference>